<name>A0ABZ2Q8T8_9FLAO</name>
<evidence type="ECO:0000256" key="1">
    <source>
        <dbReference type="PROSITE-ProRule" id="PRU00339"/>
    </source>
</evidence>
<keyword evidence="3" id="KW-1185">Reference proteome</keyword>
<dbReference type="RefSeq" id="WP_338840749.1">
    <property type="nucleotide sequence ID" value="NZ_CP147988.1"/>
</dbReference>
<protein>
    <recommendedName>
        <fullName evidence="4">Tetratricopeptide repeat protein</fullName>
    </recommendedName>
</protein>
<dbReference type="Proteomes" id="UP001447857">
    <property type="component" value="Chromosome"/>
</dbReference>
<accession>A0ABZ2Q8T8</accession>
<evidence type="ECO:0008006" key="4">
    <source>
        <dbReference type="Google" id="ProtNLM"/>
    </source>
</evidence>
<dbReference type="Gene3D" id="1.25.40.10">
    <property type="entry name" value="Tetratricopeptide repeat domain"/>
    <property type="match status" value="1"/>
</dbReference>
<dbReference type="InterPro" id="IPR011990">
    <property type="entry name" value="TPR-like_helical_dom_sf"/>
</dbReference>
<gene>
    <name evidence="2" type="ORF">V6624_02405</name>
</gene>
<dbReference type="EMBL" id="CP147988">
    <property type="protein sequence ID" value="WXK50489.1"/>
    <property type="molecule type" value="Genomic_DNA"/>
</dbReference>
<proteinExistence type="predicted"/>
<dbReference type="PROSITE" id="PS50005">
    <property type="entry name" value="TPR"/>
    <property type="match status" value="1"/>
</dbReference>
<feature type="repeat" description="TPR" evidence="1">
    <location>
        <begin position="72"/>
        <end position="105"/>
    </location>
</feature>
<reference evidence="2 3" key="1">
    <citation type="submission" date="2024-02" db="EMBL/GenBank/DDBJ databases">
        <title>complete genome of Flavobacterium ginsenosidimutans Str. YTB16.</title>
        <authorList>
            <person name="Wang Q."/>
        </authorList>
    </citation>
    <scope>NUCLEOTIDE SEQUENCE [LARGE SCALE GENOMIC DNA]</scope>
    <source>
        <strain evidence="2 3">YTB16</strain>
    </source>
</reference>
<dbReference type="InterPro" id="IPR019734">
    <property type="entry name" value="TPR_rpt"/>
</dbReference>
<evidence type="ECO:0000313" key="3">
    <source>
        <dbReference type="Proteomes" id="UP001447857"/>
    </source>
</evidence>
<evidence type="ECO:0000313" key="2">
    <source>
        <dbReference type="EMBL" id="WXK50489.1"/>
    </source>
</evidence>
<keyword evidence="1" id="KW-0802">TPR repeat</keyword>
<organism evidence="2 3">
    <name type="scientific">Flavobacterium ginsenosidimutans</name>
    <dbReference type="NCBI Taxonomy" id="687844"/>
    <lineage>
        <taxon>Bacteria</taxon>
        <taxon>Pseudomonadati</taxon>
        <taxon>Bacteroidota</taxon>
        <taxon>Flavobacteriia</taxon>
        <taxon>Flavobacteriales</taxon>
        <taxon>Flavobacteriaceae</taxon>
        <taxon>Flavobacterium</taxon>
    </lineage>
</organism>
<sequence length="210" mass="24891">MIDWYRKKSWTKEDEEHFFAKLSRARKDGRAQYLKIQAIELVETKEPKLLNVAKELLEKILDEYPNDNFNKSSVYNTLGDIFLLENTTEKAIEYYKKSIDFEKVYPNVKTDSYLIYSELIIKNQLSHEYLSVEKLLEETISDLLFPIDKYKVFSILAILNYYNSKKEIAKEYAELANENAQAETSGLRYHKYLGIVSQRDKFFDDYIAKL</sequence>